<keyword evidence="2" id="KW-1003">Cell membrane</keyword>
<keyword evidence="7" id="KW-0675">Receptor</keyword>
<accession>A0A8S2T0J7</accession>
<dbReference type="EMBL" id="CAJOBA010052848">
    <property type="protein sequence ID" value="CAF4259095.1"/>
    <property type="molecule type" value="Genomic_DNA"/>
</dbReference>
<sequence length="328" mass="38060">MSNVSDQNSTVINDIPFGYLICHIFTLLSLSVGILISSMTLCILIFYRRSYFDVATLLTCNTCVANLLLCVTIGDLILSGLYDDRYLGSVNIVTPPNRWCITRYVLMCGFIASFYHSYILQAANRVFRVIFYRHKFLQNYLLYLITISIQWFISFLIIMPVLFWNVILYLENEHYCQAPLSSNSTFYTAFTIYFIPLLIMIPMYIWIWLHIRRSTSNTLRKQQNLRDFLVLKRLIIQMSVLISVGFPVMAIWIVYLITGYLHPYTHRIQWLTVSFGLACISVMIILLTPNLKNVLCNIIKSVTRLQTNRIIPAGEIMNQTRNSATNLC</sequence>
<feature type="transmembrane region" description="Helical" evidence="9">
    <location>
        <begin position="17"/>
        <end position="47"/>
    </location>
</feature>
<feature type="transmembrane region" description="Helical" evidence="9">
    <location>
        <begin position="101"/>
        <end position="120"/>
    </location>
</feature>
<dbReference type="SUPFAM" id="SSF81321">
    <property type="entry name" value="Family A G protein-coupled receptor-like"/>
    <property type="match status" value="1"/>
</dbReference>
<evidence type="ECO:0000313" key="11">
    <source>
        <dbReference type="EMBL" id="CAF1466541.1"/>
    </source>
</evidence>
<evidence type="ECO:0000256" key="2">
    <source>
        <dbReference type="ARBA" id="ARBA00022475"/>
    </source>
</evidence>
<evidence type="ECO:0000313" key="13">
    <source>
        <dbReference type="Proteomes" id="UP000682733"/>
    </source>
</evidence>
<comment type="subcellular location">
    <subcellularLocation>
        <location evidence="1">Cell membrane</location>
        <topology evidence="1">Multi-pass membrane protein</topology>
    </subcellularLocation>
</comment>
<keyword evidence="6 9" id="KW-0472">Membrane</keyword>
<feature type="transmembrane region" description="Helical" evidence="9">
    <location>
        <begin position="268"/>
        <end position="287"/>
    </location>
</feature>
<evidence type="ECO:0000256" key="8">
    <source>
        <dbReference type="ARBA" id="ARBA00023224"/>
    </source>
</evidence>
<dbReference type="EMBL" id="CAJNOK010030969">
    <property type="protein sequence ID" value="CAF1466541.1"/>
    <property type="molecule type" value="Genomic_DNA"/>
</dbReference>
<evidence type="ECO:0000256" key="1">
    <source>
        <dbReference type="ARBA" id="ARBA00004651"/>
    </source>
</evidence>
<keyword evidence="8" id="KW-0807">Transducer</keyword>
<dbReference type="Proteomes" id="UP000682733">
    <property type="component" value="Unassembled WGS sequence"/>
</dbReference>
<evidence type="ECO:0000313" key="12">
    <source>
        <dbReference type="EMBL" id="CAF4259095.1"/>
    </source>
</evidence>
<protein>
    <recommendedName>
        <fullName evidence="10">G-protein coupled receptors family 1 profile domain-containing protein</fullName>
    </recommendedName>
</protein>
<organism evidence="12 13">
    <name type="scientific">Didymodactylos carnosus</name>
    <dbReference type="NCBI Taxonomy" id="1234261"/>
    <lineage>
        <taxon>Eukaryota</taxon>
        <taxon>Metazoa</taxon>
        <taxon>Spiralia</taxon>
        <taxon>Gnathifera</taxon>
        <taxon>Rotifera</taxon>
        <taxon>Eurotatoria</taxon>
        <taxon>Bdelloidea</taxon>
        <taxon>Philodinida</taxon>
        <taxon>Philodinidae</taxon>
        <taxon>Didymodactylos</taxon>
    </lineage>
</organism>
<evidence type="ECO:0000256" key="5">
    <source>
        <dbReference type="ARBA" id="ARBA00023040"/>
    </source>
</evidence>
<keyword evidence="5" id="KW-0297">G-protein coupled receptor</keyword>
<feature type="transmembrane region" description="Helical" evidence="9">
    <location>
        <begin position="141"/>
        <end position="167"/>
    </location>
</feature>
<dbReference type="PANTHER" id="PTHR24228">
    <property type="entry name" value="B2 BRADYKININ RECEPTOR/ANGIOTENSIN II RECEPTOR"/>
    <property type="match status" value="1"/>
</dbReference>
<dbReference type="GO" id="GO:0004930">
    <property type="term" value="F:G protein-coupled receptor activity"/>
    <property type="evidence" value="ECO:0007669"/>
    <property type="project" value="UniProtKB-KW"/>
</dbReference>
<gene>
    <name evidence="11" type="ORF">OVA965_LOCUS35479</name>
    <name evidence="12" type="ORF">TMI583_LOCUS36446</name>
</gene>
<dbReference type="PANTHER" id="PTHR24228:SF59">
    <property type="entry name" value="NEUROPEPTIDE RECEPTOR 15"/>
    <property type="match status" value="1"/>
</dbReference>
<feature type="transmembrane region" description="Helical" evidence="9">
    <location>
        <begin position="54"/>
        <end position="81"/>
    </location>
</feature>
<dbReference type="GO" id="GO:0005886">
    <property type="term" value="C:plasma membrane"/>
    <property type="evidence" value="ECO:0007669"/>
    <property type="project" value="UniProtKB-SubCell"/>
</dbReference>
<evidence type="ECO:0000256" key="4">
    <source>
        <dbReference type="ARBA" id="ARBA00022989"/>
    </source>
</evidence>
<evidence type="ECO:0000256" key="9">
    <source>
        <dbReference type="SAM" id="Phobius"/>
    </source>
</evidence>
<comment type="caution">
    <text evidence="12">The sequence shown here is derived from an EMBL/GenBank/DDBJ whole genome shotgun (WGS) entry which is preliminary data.</text>
</comment>
<reference evidence="12" key="1">
    <citation type="submission" date="2021-02" db="EMBL/GenBank/DDBJ databases">
        <authorList>
            <person name="Nowell W R."/>
        </authorList>
    </citation>
    <scope>NUCLEOTIDE SEQUENCE</scope>
</reference>
<proteinExistence type="predicted"/>
<dbReference type="Proteomes" id="UP000677228">
    <property type="component" value="Unassembled WGS sequence"/>
</dbReference>
<dbReference type="AlphaFoldDB" id="A0A8S2T0J7"/>
<dbReference type="CDD" id="cd00637">
    <property type="entry name" value="7tm_classA_rhodopsin-like"/>
    <property type="match status" value="1"/>
</dbReference>
<name>A0A8S2T0J7_9BILA</name>
<dbReference type="PROSITE" id="PS50262">
    <property type="entry name" value="G_PROTEIN_RECEP_F1_2"/>
    <property type="match status" value="1"/>
</dbReference>
<dbReference type="InterPro" id="IPR017452">
    <property type="entry name" value="GPCR_Rhodpsn_7TM"/>
</dbReference>
<evidence type="ECO:0000256" key="3">
    <source>
        <dbReference type="ARBA" id="ARBA00022692"/>
    </source>
</evidence>
<feature type="transmembrane region" description="Helical" evidence="9">
    <location>
        <begin position="187"/>
        <end position="209"/>
    </location>
</feature>
<keyword evidence="3 9" id="KW-0812">Transmembrane</keyword>
<feature type="transmembrane region" description="Helical" evidence="9">
    <location>
        <begin position="230"/>
        <end position="256"/>
    </location>
</feature>
<dbReference type="Gene3D" id="1.20.1070.10">
    <property type="entry name" value="Rhodopsin 7-helix transmembrane proteins"/>
    <property type="match status" value="1"/>
</dbReference>
<keyword evidence="4 9" id="KW-1133">Transmembrane helix</keyword>
<feature type="domain" description="G-protein coupled receptors family 1 profile" evidence="10">
    <location>
        <begin position="37"/>
        <end position="296"/>
    </location>
</feature>
<evidence type="ECO:0000256" key="6">
    <source>
        <dbReference type="ARBA" id="ARBA00023136"/>
    </source>
</evidence>
<evidence type="ECO:0000259" key="10">
    <source>
        <dbReference type="PROSITE" id="PS50262"/>
    </source>
</evidence>
<evidence type="ECO:0000256" key="7">
    <source>
        <dbReference type="ARBA" id="ARBA00023170"/>
    </source>
</evidence>